<evidence type="ECO:0000313" key="3">
    <source>
        <dbReference type="Proteomes" id="UP000001203"/>
    </source>
</evidence>
<keyword evidence="1" id="KW-1133">Transmembrane helix</keyword>
<dbReference type="KEGG" id="cyt:cce_2398"/>
<keyword evidence="1" id="KW-0812">Transmembrane</keyword>
<dbReference type="HOGENOM" id="CLU_3167064_0_0_3"/>
<evidence type="ECO:0000313" key="2">
    <source>
        <dbReference type="EMBL" id="ACB51747.1"/>
    </source>
</evidence>
<keyword evidence="3" id="KW-1185">Reference proteome</keyword>
<accession>B1WQN6</accession>
<gene>
    <name evidence="2" type="ordered locus">cce_2398</name>
</gene>
<name>B1WQN6_CROS5</name>
<reference evidence="2 3" key="1">
    <citation type="journal article" date="2008" name="Proc. Natl. Acad. Sci. U.S.A.">
        <title>The genome of Cyanothece 51142, a unicellular diazotrophic cyanobacterium important in the marine nitrogen cycle.</title>
        <authorList>
            <person name="Welsh E.A."/>
            <person name="Liberton M."/>
            <person name="Stoeckel J."/>
            <person name="Loh T."/>
            <person name="Elvitigala T."/>
            <person name="Wang C."/>
            <person name="Wollam A."/>
            <person name="Fulton R.S."/>
            <person name="Clifton S.W."/>
            <person name="Jacobs J.M."/>
            <person name="Aurora R."/>
            <person name="Ghosh B.K."/>
            <person name="Sherman L.A."/>
            <person name="Smith R.D."/>
            <person name="Wilson R.K."/>
            <person name="Pakrasi H.B."/>
        </authorList>
    </citation>
    <scope>NUCLEOTIDE SEQUENCE [LARGE SCALE GENOMIC DNA]</scope>
    <source>
        <strain evidence="3">ATCC 51142 / BH68</strain>
    </source>
</reference>
<keyword evidence="1" id="KW-0472">Membrane</keyword>
<proteinExistence type="predicted"/>
<sequence length="47" mass="5115">MKLTVILINTIVLASFLTGVGVLLDKIETASLSNPFRVRTAQLNKTN</sequence>
<dbReference type="EMBL" id="CP000806">
    <property type="protein sequence ID" value="ACB51747.1"/>
    <property type="molecule type" value="Genomic_DNA"/>
</dbReference>
<protein>
    <submittedName>
        <fullName evidence="2">Uncharacterized protein</fullName>
    </submittedName>
</protein>
<evidence type="ECO:0000256" key="1">
    <source>
        <dbReference type="SAM" id="Phobius"/>
    </source>
</evidence>
<organism evidence="2 3">
    <name type="scientific">Crocosphaera subtropica (strain ATCC 51142 / BH68)</name>
    <name type="common">Cyanothece sp. (strain ATCC 51142)</name>
    <dbReference type="NCBI Taxonomy" id="43989"/>
    <lineage>
        <taxon>Bacteria</taxon>
        <taxon>Bacillati</taxon>
        <taxon>Cyanobacteriota</taxon>
        <taxon>Cyanophyceae</taxon>
        <taxon>Oscillatoriophycideae</taxon>
        <taxon>Chroococcales</taxon>
        <taxon>Aphanothecaceae</taxon>
        <taxon>Crocosphaera</taxon>
        <taxon>Crocosphaera subtropica</taxon>
    </lineage>
</organism>
<dbReference type="Proteomes" id="UP000001203">
    <property type="component" value="Chromosome circular"/>
</dbReference>
<dbReference type="RefSeq" id="WP_009544906.1">
    <property type="nucleotide sequence ID" value="NC_010546.1"/>
</dbReference>
<feature type="transmembrane region" description="Helical" evidence="1">
    <location>
        <begin position="6"/>
        <end position="24"/>
    </location>
</feature>
<dbReference type="AlphaFoldDB" id="B1WQN6"/>